<dbReference type="Gene3D" id="2.30.38.10">
    <property type="entry name" value="Luciferase, Domain 3"/>
    <property type="match status" value="1"/>
</dbReference>
<dbReference type="InterPro" id="IPR020845">
    <property type="entry name" value="AMP-binding_CS"/>
</dbReference>
<dbReference type="InterPro" id="IPR045851">
    <property type="entry name" value="AMP-bd_C_sf"/>
</dbReference>
<evidence type="ECO:0000256" key="2">
    <source>
        <dbReference type="ARBA" id="ARBA00006432"/>
    </source>
</evidence>
<proteinExistence type="inferred from homology"/>
<dbReference type="GO" id="GO:0016874">
    <property type="term" value="F:ligase activity"/>
    <property type="evidence" value="ECO:0007669"/>
    <property type="project" value="UniProtKB-KW"/>
</dbReference>
<dbReference type="PROSITE" id="PS50075">
    <property type="entry name" value="CARRIER"/>
    <property type="match status" value="1"/>
</dbReference>
<dbReference type="Pfam" id="PF00668">
    <property type="entry name" value="Condensation"/>
    <property type="match status" value="1"/>
</dbReference>
<evidence type="ECO:0000313" key="8">
    <source>
        <dbReference type="Proteomes" id="UP000248856"/>
    </source>
</evidence>
<dbReference type="SUPFAM" id="SSF52777">
    <property type="entry name" value="CoA-dependent acyltransferases"/>
    <property type="match status" value="2"/>
</dbReference>
<dbReference type="FunFam" id="3.40.50.980:FF:000002">
    <property type="entry name" value="Enterobactin synthetase component F"/>
    <property type="match status" value="1"/>
</dbReference>
<dbReference type="Gene3D" id="3.40.50.720">
    <property type="entry name" value="NAD(P)-binding Rossmann-like Domain"/>
    <property type="match status" value="1"/>
</dbReference>
<dbReference type="Pfam" id="PF00550">
    <property type="entry name" value="PP-binding"/>
    <property type="match status" value="1"/>
</dbReference>
<dbReference type="EMBL" id="QLTA01000011">
    <property type="protein sequence ID" value="RAR84322.1"/>
    <property type="molecule type" value="Genomic_DNA"/>
</dbReference>
<dbReference type="FunFam" id="3.30.300.30:FF:000010">
    <property type="entry name" value="Enterobactin synthetase component F"/>
    <property type="match status" value="1"/>
</dbReference>
<dbReference type="PANTHER" id="PTHR44845">
    <property type="entry name" value="CARRIER DOMAIN-CONTAINING PROTEIN"/>
    <property type="match status" value="1"/>
</dbReference>
<evidence type="ECO:0000259" key="6">
    <source>
        <dbReference type="PROSITE" id="PS50075"/>
    </source>
</evidence>
<dbReference type="GO" id="GO:0044550">
    <property type="term" value="P:secondary metabolite biosynthetic process"/>
    <property type="evidence" value="ECO:0007669"/>
    <property type="project" value="UniProtKB-ARBA"/>
</dbReference>
<dbReference type="InterPro" id="IPR013120">
    <property type="entry name" value="FAR_NAD-bd"/>
</dbReference>
<dbReference type="SUPFAM" id="SSF51735">
    <property type="entry name" value="NAD(P)-binding Rossmann-fold domains"/>
    <property type="match status" value="1"/>
</dbReference>
<protein>
    <submittedName>
        <fullName evidence="7">Nonribosomal peptide synthetase DhbF</fullName>
    </submittedName>
</protein>
<dbReference type="FunFam" id="2.30.38.10:FF:000001">
    <property type="entry name" value="Non-ribosomal peptide synthetase PvdI"/>
    <property type="match status" value="1"/>
</dbReference>
<dbReference type="PROSITE" id="PS00455">
    <property type="entry name" value="AMP_BINDING"/>
    <property type="match status" value="1"/>
</dbReference>
<dbReference type="FunFam" id="3.40.50.980:FF:000001">
    <property type="entry name" value="Non-ribosomal peptide synthetase"/>
    <property type="match status" value="1"/>
</dbReference>
<feature type="domain" description="Carrier" evidence="6">
    <location>
        <begin position="892"/>
        <end position="967"/>
    </location>
</feature>
<dbReference type="GO" id="GO:0043041">
    <property type="term" value="P:amino acid activation for nonribosomal peptide biosynthetic process"/>
    <property type="evidence" value="ECO:0007669"/>
    <property type="project" value="UniProtKB-ARBA"/>
</dbReference>
<dbReference type="CDD" id="cd17646">
    <property type="entry name" value="A_NRPS_AB3403-like"/>
    <property type="match status" value="1"/>
</dbReference>
<keyword evidence="5" id="KW-0436">Ligase</keyword>
<dbReference type="InterPro" id="IPR023213">
    <property type="entry name" value="CAT-like_dom_sf"/>
</dbReference>
<dbReference type="InterPro" id="IPR000873">
    <property type="entry name" value="AMP-dep_synth/lig_dom"/>
</dbReference>
<dbReference type="PIRSF" id="PIRSF001617">
    <property type="entry name" value="Alpha-AR"/>
    <property type="match status" value="1"/>
</dbReference>
<dbReference type="SUPFAM" id="SSF56801">
    <property type="entry name" value="Acetyl-CoA synthetase-like"/>
    <property type="match status" value="1"/>
</dbReference>
<dbReference type="Gene3D" id="3.30.300.30">
    <property type="match status" value="1"/>
</dbReference>
<dbReference type="Gene3D" id="3.30.559.30">
    <property type="entry name" value="Nonribosomal peptide synthetase, condensation domain"/>
    <property type="match status" value="1"/>
</dbReference>
<dbReference type="InterPro" id="IPR001242">
    <property type="entry name" value="Condensation_dom"/>
</dbReference>
<dbReference type="PROSITE" id="PS00012">
    <property type="entry name" value="PHOSPHOPANTETHEINE"/>
    <property type="match status" value="1"/>
</dbReference>
<evidence type="ECO:0000256" key="1">
    <source>
        <dbReference type="ARBA" id="ARBA00001957"/>
    </source>
</evidence>
<dbReference type="InterPro" id="IPR009081">
    <property type="entry name" value="PP-bd_ACP"/>
</dbReference>
<comment type="cofactor">
    <cofactor evidence="1">
        <name>pantetheine 4'-phosphate</name>
        <dbReference type="ChEBI" id="CHEBI:47942"/>
    </cofactor>
</comment>
<comment type="caution">
    <text evidence="7">The sequence shown here is derived from an EMBL/GenBank/DDBJ whole genome shotgun (WGS) entry which is preliminary data.</text>
</comment>
<dbReference type="RefSeq" id="WP_353618486.1">
    <property type="nucleotide sequence ID" value="NZ_QLTA01000011.1"/>
</dbReference>
<name>A0A328ZID1_9BURK</name>
<evidence type="ECO:0000256" key="5">
    <source>
        <dbReference type="ARBA" id="ARBA00022598"/>
    </source>
</evidence>
<evidence type="ECO:0000256" key="3">
    <source>
        <dbReference type="ARBA" id="ARBA00022450"/>
    </source>
</evidence>
<keyword evidence="4" id="KW-0597">Phosphoprotein</keyword>
<dbReference type="PANTHER" id="PTHR44845:SF6">
    <property type="entry name" value="BETA-ALANINE-ACTIVATING ENZYME"/>
    <property type="match status" value="1"/>
</dbReference>
<evidence type="ECO:0000313" key="7">
    <source>
        <dbReference type="EMBL" id="RAR84322.1"/>
    </source>
</evidence>
<dbReference type="Gene3D" id="3.40.50.980">
    <property type="match status" value="2"/>
</dbReference>
<dbReference type="InterPro" id="IPR025110">
    <property type="entry name" value="AMP-bd_C"/>
</dbReference>
<dbReference type="InterPro" id="IPR010080">
    <property type="entry name" value="Thioester_reductase-like_dom"/>
</dbReference>
<dbReference type="FunFam" id="3.40.50.12780:FF:000012">
    <property type="entry name" value="Non-ribosomal peptide synthetase"/>
    <property type="match status" value="1"/>
</dbReference>
<dbReference type="NCBIfam" id="TIGR01733">
    <property type="entry name" value="AA-adenyl-dom"/>
    <property type="match status" value="1"/>
</dbReference>
<dbReference type="SUPFAM" id="SSF47336">
    <property type="entry name" value="ACP-like"/>
    <property type="match status" value="1"/>
</dbReference>
<sequence length="1365" mass="149476">MEFSGEFPVLDFSQESDPSASAEAWMRADFTRRLDLARDQLWLSALIKLSPEHHIWYSRGHHIAFDGFAGSIIARRMADLYTALLDGGTASAASKPEPYSTLVDEDRAYRNSERFQRDRQHWMERFHDRPSPLSLADDRSVNVGGLLRQKTHWPAAQVNVLRDIAQSHGSTLPQILIAATATYLYRMTGVSDLVLGVPVTARYNDRMRRTPGMVANVLPLRLAMRPDIPFTDLLREVGRQMRQLLRHQAYRYENLREDLDLLADNHHLFSTVVNVEPFDYDLRFGTHPAKPRNLTNGTAQDLGIFMYERGNGQDLQIDFDANPALYTPEALADHQRWLLNLLGALARNPTEAIGRVDVLPAEERRTLLAGWNDTAHPHPQAHLTELVEAGLAADPEGTALRFEGQSMARGELDQRARQWADRLAAMGAGPGHIVALAIPRSLELMVALVAVLKSGAAYLPIDPDFPADRLAFMLEDARPVCLMTTGELTGRFEAGIPRFLVDDATAAGAEPPGPATPAPAVRLQPSHPAYVIYTSGSTGKPKGVVVSHGAIVNRLRWMQAEYGLQADDRVLQKTPSSFDVSVWEFFWPLITRATLVLARPGGHREPAYLAGLIAQEQITTLHFVPSMLEVFLRDPAAAACASLRRVICSGEALAPALAEQFHRTLDCRLHNLYGPTEAAVDVTAWDCVPAQCHGLARIPIGRPIWNTQMYVLDHGFQPVPAGVTGELYIAGAGLAHGYLNRPGLTAERFIANPHGLPGSRMYRTGDLARWRADGTLDFLGRADHQVKIRGLRIELGEIESTLLRHPGVAQAAVVVREDAPGDKQIVAYCVPPEGTEADAFALKAHVAQHLPDYMVPTAFVALERLPLGPSGKLDRKALPAPLAPTPVAAYVAPRTATEQTLAELWAHALKVEKVGIHDNFFELGGHSLMAIQLGMQIRERMHPDFPPAELYNRPSIAELAAWMEDAGGEVPAVNLLAQAELPAHIQGPGVVAPTVPQRVFLTGASGFVGSYLLATLLRDTAASVICHVRAPDEASGRGRLKHALAERKLSDAWDDARVEVVTGDLGAEHLGMGEAAMRRVRDECDAIYHCAAQVDYLHPYASLKPSNVDSVVTLLEWTMRGRPKVMHFVSTLGVIGLNPETPVVNEQAALATADGLVGGYAQSKWVADRLARAAQARGLPVVIYRLGSVTGDHTHAACNEADVFWRVARLYADLEMIPDLDLPLNLTPADDVARAIVRLSQLQDSWGQIFHLLGSDPLHARDVQEVFRQLGRALEPADLDTWLYHAHARLGMTQDHDLAALLAILNGYSTEAIPPILCGAATQARLEAIGAPIRPVSQQLLRRYLENLGMGATGVQETQPEPALL</sequence>
<dbReference type="Pfam" id="PF13193">
    <property type="entry name" value="AMP-binding_C"/>
    <property type="match status" value="1"/>
</dbReference>
<dbReference type="Gene3D" id="3.30.559.10">
    <property type="entry name" value="Chloramphenicol acetyltransferase-like domain"/>
    <property type="match status" value="1"/>
</dbReference>
<organism evidence="7 8">
    <name type="scientific">Paracidovorax anthurii</name>
    <dbReference type="NCBI Taxonomy" id="78229"/>
    <lineage>
        <taxon>Bacteria</taxon>
        <taxon>Pseudomonadati</taxon>
        <taxon>Pseudomonadota</taxon>
        <taxon>Betaproteobacteria</taxon>
        <taxon>Burkholderiales</taxon>
        <taxon>Comamonadaceae</taxon>
        <taxon>Paracidovorax</taxon>
    </lineage>
</organism>
<dbReference type="Pfam" id="PF07993">
    <property type="entry name" value="NAD_binding_4"/>
    <property type="match status" value="1"/>
</dbReference>
<comment type="similarity">
    <text evidence="2">Belongs to the ATP-dependent AMP-binding enzyme family.</text>
</comment>
<dbReference type="FunFam" id="1.10.1200.10:FF:000005">
    <property type="entry name" value="Nonribosomal peptide synthetase 1"/>
    <property type="match status" value="1"/>
</dbReference>
<dbReference type="Proteomes" id="UP000248856">
    <property type="component" value="Unassembled WGS sequence"/>
</dbReference>
<gene>
    <name evidence="7" type="ORF">AX018_101140</name>
</gene>
<reference evidence="7 8" key="1">
    <citation type="submission" date="2018-06" db="EMBL/GenBank/DDBJ databases">
        <title>Genomic Encyclopedia of Archaeal and Bacterial Type Strains, Phase II (KMG-II): from individual species to whole genera.</title>
        <authorList>
            <person name="Goeker M."/>
        </authorList>
    </citation>
    <scope>NUCLEOTIDE SEQUENCE [LARGE SCALE GENOMIC DNA]</scope>
    <source>
        <strain evidence="7 8">CFPB 3232</strain>
    </source>
</reference>
<dbReference type="Pfam" id="PF00501">
    <property type="entry name" value="AMP-binding"/>
    <property type="match status" value="1"/>
</dbReference>
<keyword evidence="3" id="KW-0596">Phosphopantetheine</keyword>
<dbReference type="Gene3D" id="1.10.1200.10">
    <property type="entry name" value="ACP-like"/>
    <property type="match status" value="1"/>
</dbReference>
<evidence type="ECO:0000256" key="4">
    <source>
        <dbReference type="ARBA" id="ARBA00022553"/>
    </source>
</evidence>
<dbReference type="InterPro" id="IPR036736">
    <property type="entry name" value="ACP-like_sf"/>
</dbReference>
<dbReference type="InterPro" id="IPR036291">
    <property type="entry name" value="NAD(P)-bd_dom_sf"/>
</dbReference>
<accession>A0A328ZID1</accession>
<dbReference type="NCBIfam" id="TIGR01746">
    <property type="entry name" value="Thioester-redct"/>
    <property type="match status" value="1"/>
</dbReference>
<dbReference type="InterPro" id="IPR006162">
    <property type="entry name" value="Ppantetheine_attach_site"/>
</dbReference>
<dbReference type="CDD" id="cd05235">
    <property type="entry name" value="SDR_e1"/>
    <property type="match status" value="1"/>
</dbReference>
<dbReference type="InterPro" id="IPR010071">
    <property type="entry name" value="AA_adenyl_dom"/>
</dbReference>
<keyword evidence="8" id="KW-1185">Reference proteome</keyword>